<sequence length="93" mass="10171">MILDRPTLIFRATCPRCRIAATAIRVLSLGGLRLGPLDRTSADALAERMRAKLILRYGDDLRTGVRAAVTGLCHAAPRWIFLAGLLLVLGIFQ</sequence>
<dbReference type="STRING" id="1379903.ATO8_02750"/>
<reference evidence="1 2" key="1">
    <citation type="journal article" date="2014" name="Antonie Van Leeuwenhoek">
        <title>Roseivivax atlanticus sp. nov., isolated from surface seawater of the Atlantic Ocean.</title>
        <authorList>
            <person name="Li G."/>
            <person name="Lai Q."/>
            <person name="Liu X."/>
            <person name="Sun F."/>
            <person name="Shao Z."/>
        </authorList>
    </citation>
    <scope>NUCLEOTIDE SEQUENCE [LARGE SCALE GENOMIC DNA]</scope>
    <source>
        <strain evidence="1 2">22II-s10s</strain>
    </source>
</reference>
<protein>
    <submittedName>
        <fullName evidence="1">Uncharacterized protein</fullName>
    </submittedName>
</protein>
<keyword evidence="2" id="KW-1185">Reference proteome</keyword>
<organism evidence="1 2">
    <name type="scientific">Roseivivax marinus</name>
    <dbReference type="NCBI Taxonomy" id="1379903"/>
    <lineage>
        <taxon>Bacteria</taxon>
        <taxon>Pseudomonadati</taxon>
        <taxon>Pseudomonadota</taxon>
        <taxon>Alphaproteobacteria</taxon>
        <taxon>Rhodobacterales</taxon>
        <taxon>Roseobacteraceae</taxon>
        <taxon>Roseivivax</taxon>
    </lineage>
</organism>
<gene>
    <name evidence="1" type="ORF">ATO8_02750</name>
</gene>
<dbReference type="Proteomes" id="UP000019063">
    <property type="component" value="Unassembled WGS sequence"/>
</dbReference>
<dbReference type="RefSeq" id="WP_043841749.1">
    <property type="nucleotide sequence ID" value="NZ_AQQW01000001.1"/>
</dbReference>
<comment type="caution">
    <text evidence="1">The sequence shown here is derived from an EMBL/GenBank/DDBJ whole genome shotgun (WGS) entry which is preliminary data.</text>
</comment>
<proteinExistence type="predicted"/>
<dbReference type="AlphaFoldDB" id="W4HRP2"/>
<dbReference type="EMBL" id="AQQW01000001">
    <property type="protein sequence ID" value="ETW14791.1"/>
    <property type="molecule type" value="Genomic_DNA"/>
</dbReference>
<evidence type="ECO:0000313" key="1">
    <source>
        <dbReference type="EMBL" id="ETW14791.1"/>
    </source>
</evidence>
<accession>W4HRP2</accession>
<evidence type="ECO:0000313" key="2">
    <source>
        <dbReference type="Proteomes" id="UP000019063"/>
    </source>
</evidence>
<name>W4HRP2_9RHOB</name>